<dbReference type="AlphaFoldDB" id="A0A8J6XKB1"/>
<keyword evidence="2" id="KW-1185">Reference proteome</keyword>
<proteinExistence type="predicted"/>
<gene>
    <name evidence="1" type="ORF">ICL16_07640</name>
</gene>
<reference evidence="1" key="1">
    <citation type="submission" date="2020-09" db="EMBL/GenBank/DDBJ databases">
        <title>Iningainema tapete sp. nov. (Scytonemataceae, Cyanobacteria) from greenhouses in central Florida (USA) produces two types of nodularin with biosynthetic potential for microcystin-LR and anabaenopeptins.</title>
        <authorList>
            <person name="Berthold D.E."/>
            <person name="Lefler F.W."/>
            <person name="Huang I.-S."/>
            <person name="Abdulla H."/>
            <person name="Zimba P.V."/>
            <person name="Laughinghouse H.D. IV."/>
        </authorList>
    </citation>
    <scope>NUCLEOTIDE SEQUENCE</scope>
    <source>
        <strain evidence="1">BLCCT55</strain>
    </source>
</reference>
<sequence>MPLNLAELEAQLQTLSHDDNALKIIQNFALKLGKTNQRQRVFNEKGAIVGEPIIYQDMLLRGLIAPEEDPFILLQGDIISTDTAYFLGERITGMKFAVATSTCDLIPKRRQYATLLRVQPIKKDDPNAKQVLGELLKFSSTQRMYLPPLPNDLPDVIGNALVFDGIVQVRLEDLLMATRFASLSLVGWRIFGSLVRTIMARAGESEVRMRKSV</sequence>
<accession>A0A8J6XKB1</accession>
<dbReference type="EMBL" id="JACXAE010000031">
    <property type="protein sequence ID" value="MBD2771967.1"/>
    <property type="molecule type" value="Genomic_DNA"/>
</dbReference>
<organism evidence="1 2">
    <name type="scientific">Iningainema tapete BLCC-T55</name>
    <dbReference type="NCBI Taxonomy" id="2748662"/>
    <lineage>
        <taxon>Bacteria</taxon>
        <taxon>Bacillati</taxon>
        <taxon>Cyanobacteriota</taxon>
        <taxon>Cyanophyceae</taxon>
        <taxon>Nostocales</taxon>
        <taxon>Scytonemataceae</taxon>
        <taxon>Iningainema tapete</taxon>
    </lineage>
</organism>
<protein>
    <submittedName>
        <fullName evidence="1">Uncharacterized protein</fullName>
    </submittedName>
</protein>
<name>A0A8J6XKB1_9CYAN</name>
<dbReference type="Proteomes" id="UP000629098">
    <property type="component" value="Unassembled WGS sequence"/>
</dbReference>
<evidence type="ECO:0000313" key="1">
    <source>
        <dbReference type="EMBL" id="MBD2771967.1"/>
    </source>
</evidence>
<evidence type="ECO:0000313" key="2">
    <source>
        <dbReference type="Proteomes" id="UP000629098"/>
    </source>
</evidence>
<comment type="caution">
    <text evidence="1">The sequence shown here is derived from an EMBL/GenBank/DDBJ whole genome shotgun (WGS) entry which is preliminary data.</text>
</comment>